<evidence type="ECO:0000256" key="1">
    <source>
        <dbReference type="ARBA" id="ARBA00004370"/>
    </source>
</evidence>
<feature type="transmembrane region" description="Helical" evidence="5">
    <location>
        <begin position="71"/>
        <end position="94"/>
    </location>
</feature>
<dbReference type="CDD" id="cd14978">
    <property type="entry name" value="7tmA_FMRFamide_R-like"/>
    <property type="match status" value="1"/>
</dbReference>
<dbReference type="InterPro" id="IPR017452">
    <property type="entry name" value="GPCR_Rhodpsn_7TM"/>
</dbReference>
<dbReference type="Pfam" id="PF10324">
    <property type="entry name" value="7TM_GPCR_Srw"/>
    <property type="match status" value="1"/>
</dbReference>
<feature type="transmembrane region" description="Helical" evidence="5">
    <location>
        <begin position="114"/>
        <end position="139"/>
    </location>
</feature>
<comment type="subcellular location">
    <subcellularLocation>
        <location evidence="1">Membrane</location>
    </subcellularLocation>
</comment>
<feature type="transmembrane region" description="Helical" evidence="5">
    <location>
        <begin position="37"/>
        <end position="62"/>
    </location>
</feature>
<dbReference type="InterPro" id="IPR019427">
    <property type="entry name" value="7TM_GPCR_serpentine_rcpt_Srw"/>
</dbReference>
<evidence type="ECO:0000256" key="2">
    <source>
        <dbReference type="ARBA" id="ARBA00022692"/>
    </source>
</evidence>
<accession>A0A820NI57</accession>
<keyword evidence="8" id="KW-1185">Reference proteome</keyword>
<dbReference type="SUPFAM" id="SSF81321">
    <property type="entry name" value="Family A G protein-coupled receptor-like"/>
    <property type="match status" value="1"/>
</dbReference>
<evidence type="ECO:0000313" key="8">
    <source>
        <dbReference type="Proteomes" id="UP000663873"/>
    </source>
</evidence>
<feature type="transmembrane region" description="Helical" evidence="5">
    <location>
        <begin position="159"/>
        <end position="180"/>
    </location>
</feature>
<feature type="transmembrane region" description="Helical" evidence="5">
    <location>
        <begin position="215"/>
        <end position="239"/>
    </location>
</feature>
<dbReference type="GO" id="GO:0008528">
    <property type="term" value="F:G protein-coupled peptide receptor activity"/>
    <property type="evidence" value="ECO:0007669"/>
    <property type="project" value="InterPro"/>
</dbReference>
<feature type="transmembrane region" description="Helical" evidence="5">
    <location>
        <begin position="269"/>
        <end position="294"/>
    </location>
</feature>
<dbReference type="PANTHER" id="PTHR46641:SF2">
    <property type="entry name" value="FMRFAMIDE RECEPTOR"/>
    <property type="match status" value="1"/>
</dbReference>
<keyword evidence="2 5" id="KW-0812">Transmembrane</keyword>
<dbReference type="InterPro" id="IPR052954">
    <property type="entry name" value="GPCR-Ligand_Int"/>
</dbReference>
<sequence length="484" mass="56151">MIDLSSSNVTIDDLIIDNADLYESIRRSFTRDPFEHYVNGICGLFICFLGIISNALSFSILIRRTMRLSTYVYLAGLCLSDFTTCLFLIPGYILDAYPIEILDCELPRTYAYTQILIITAAISTTTRVLSVWLCVAFTIDRWIMICRPFDSPIYCTMKIARHITFFIYIVGVFYAVPLMFEYESHEERVLTELFSTDHSKKFYRYKLSVLGKNFIFRWIYVLINALGVYLIPLTTIIILNRKLLLSIRLLERRSAEYNAPLPTKQSVTIMLLATTIMLLVLRSPSAIISVMWLISAKMFINEKAPFRLRKFHSIANLCATLNAATTFIMFIIYGTKFRSEFTHVYWCGSNKIDRKQNSNETQQKQQIKNSISHNSIDNELNINNQMNVSMSKSPNRKLFPGINQSCDSTANPSLPFLRILKIQQRKQQYPCEQECNLVYQTNNNNNINDEPTSREIQCDNQDYDRKAAMLQVPYDNWFKRLITC</sequence>
<dbReference type="Gene3D" id="1.20.1070.10">
    <property type="entry name" value="Rhodopsin 7-helix transmembrane proteins"/>
    <property type="match status" value="1"/>
</dbReference>
<dbReference type="Proteomes" id="UP000663873">
    <property type="component" value="Unassembled WGS sequence"/>
</dbReference>
<name>A0A820NI57_9BILA</name>
<dbReference type="InterPro" id="IPR000276">
    <property type="entry name" value="GPCR_Rhodpsn"/>
</dbReference>
<proteinExistence type="predicted"/>
<feature type="domain" description="G-protein coupled receptors family 1 profile" evidence="6">
    <location>
        <begin position="53"/>
        <end position="330"/>
    </location>
</feature>
<dbReference type="PANTHER" id="PTHR46641">
    <property type="entry name" value="FMRFAMIDE RECEPTOR-RELATED"/>
    <property type="match status" value="1"/>
</dbReference>
<organism evidence="7 8">
    <name type="scientific">Rotaria socialis</name>
    <dbReference type="NCBI Taxonomy" id="392032"/>
    <lineage>
        <taxon>Eukaryota</taxon>
        <taxon>Metazoa</taxon>
        <taxon>Spiralia</taxon>
        <taxon>Gnathifera</taxon>
        <taxon>Rotifera</taxon>
        <taxon>Eurotatoria</taxon>
        <taxon>Bdelloidea</taxon>
        <taxon>Philodinida</taxon>
        <taxon>Philodinidae</taxon>
        <taxon>Rotaria</taxon>
    </lineage>
</organism>
<dbReference type="EMBL" id="CAJOBP010003120">
    <property type="protein sequence ID" value="CAF4391018.1"/>
    <property type="molecule type" value="Genomic_DNA"/>
</dbReference>
<keyword evidence="4 5" id="KW-0472">Membrane</keyword>
<dbReference type="GO" id="GO:0016020">
    <property type="term" value="C:membrane"/>
    <property type="evidence" value="ECO:0007669"/>
    <property type="project" value="UniProtKB-SubCell"/>
</dbReference>
<evidence type="ECO:0000256" key="4">
    <source>
        <dbReference type="ARBA" id="ARBA00023136"/>
    </source>
</evidence>
<evidence type="ECO:0000313" key="7">
    <source>
        <dbReference type="EMBL" id="CAF4391018.1"/>
    </source>
</evidence>
<reference evidence="7" key="1">
    <citation type="submission" date="2021-02" db="EMBL/GenBank/DDBJ databases">
        <authorList>
            <person name="Nowell W R."/>
        </authorList>
    </citation>
    <scope>NUCLEOTIDE SEQUENCE</scope>
</reference>
<dbReference type="PRINTS" id="PR00237">
    <property type="entry name" value="GPCRRHODOPSN"/>
</dbReference>
<protein>
    <recommendedName>
        <fullName evidence="6">G-protein coupled receptors family 1 profile domain-containing protein</fullName>
    </recommendedName>
</protein>
<dbReference type="PROSITE" id="PS50262">
    <property type="entry name" value="G_PROTEIN_RECEP_F1_2"/>
    <property type="match status" value="1"/>
</dbReference>
<evidence type="ECO:0000259" key="6">
    <source>
        <dbReference type="PROSITE" id="PS50262"/>
    </source>
</evidence>
<gene>
    <name evidence="7" type="ORF">UJA718_LOCUS18418</name>
</gene>
<dbReference type="AlphaFoldDB" id="A0A820NI57"/>
<comment type="caution">
    <text evidence="7">The sequence shown here is derived from an EMBL/GenBank/DDBJ whole genome shotgun (WGS) entry which is preliminary data.</text>
</comment>
<feature type="transmembrane region" description="Helical" evidence="5">
    <location>
        <begin position="314"/>
        <end position="333"/>
    </location>
</feature>
<keyword evidence="3 5" id="KW-1133">Transmembrane helix</keyword>
<evidence type="ECO:0000256" key="5">
    <source>
        <dbReference type="SAM" id="Phobius"/>
    </source>
</evidence>
<evidence type="ECO:0000256" key="3">
    <source>
        <dbReference type="ARBA" id="ARBA00022989"/>
    </source>
</evidence>